<feature type="chain" id="PRO_5040349961" evidence="1">
    <location>
        <begin position="21"/>
        <end position="104"/>
    </location>
</feature>
<keyword evidence="1" id="KW-0732">Signal</keyword>
<keyword evidence="3" id="KW-1185">Reference proteome</keyword>
<dbReference type="RefSeq" id="XP_049138128.1">
    <property type="nucleotide sequence ID" value="XM_049296904.1"/>
</dbReference>
<organism evidence="2 3">
    <name type="scientific">Colletotrichum lupini</name>
    <dbReference type="NCBI Taxonomy" id="145971"/>
    <lineage>
        <taxon>Eukaryota</taxon>
        <taxon>Fungi</taxon>
        <taxon>Dikarya</taxon>
        <taxon>Ascomycota</taxon>
        <taxon>Pezizomycotina</taxon>
        <taxon>Sordariomycetes</taxon>
        <taxon>Hypocreomycetidae</taxon>
        <taxon>Glomerellales</taxon>
        <taxon>Glomerellaceae</taxon>
        <taxon>Colletotrichum</taxon>
        <taxon>Colletotrichum acutatum species complex</taxon>
    </lineage>
</organism>
<sequence length="104" mass="11190">MTYGCILCLVVFVLSRYSDTTSEMCSVSKLTCKSRCHSLLDPGSKIEAQPVLSRPGAQVYPTPFPSPGPGPGFNTAVDSGGDDISISFFGRTHSMTLRYSVILH</sequence>
<gene>
    <name evidence="2" type="ORF">CLUP02_18000</name>
</gene>
<reference evidence="2" key="1">
    <citation type="journal article" date="2021" name="Mol. Plant Microbe Interact.">
        <title>Complete Genome Sequence of the Plant-Pathogenic Fungus Colletotrichum lupini.</title>
        <authorList>
            <person name="Baroncelli R."/>
            <person name="Pensec F."/>
            <person name="Da Lio D."/>
            <person name="Boufleur T."/>
            <person name="Vicente I."/>
            <person name="Sarrocco S."/>
            <person name="Picot A."/>
            <person name="Baraldi E."/>
            <person name="Sukno S."/>
            <person name="Thon M."/>
            <person name="Le Floch G."/>
        </authorList>
    </citation>
    <scope>NUCLEOTIDE SEQUENCE</scope>
    <source>
        <strain evidence="2">IMI 504893</strain>
    </source>
</reference>
<dbReference type="KEGG" id="clup:CLUP02_18000"/>
<evidence type="ECO:0000313" key="3">
    <source>
        <dbReference type="Proteomes" id="UP000830671"/>
    </source>
</evidence>
<protein>
    <submittedName>
        <fullName evidence="2">Uncharacterized protein</fullName>
    </submittedName>
</protein>
<proteinExistence type="predicted"/>
<feature type="signal peptide" evidence="1">
    <location>
        <begin position="1"/>
        <end position="20"/>
    </location>
</feature>
<evidence type="ECO:0000256" key="1">
    <source>
        <dbReference type="SAM" id="SignalP"/>
    </source>
</evidence>
<dbReference type="EMBL" id="CP019472">
    <property type="protein sequence ID" value="UQC76487.1"/>
    <property type="molecule type" value="Genomic_DNA"/>
</dbReference>
<dbReference type="GeneID" id="73351914"/>
<accession>A0A9Q8SHB3</accession>
<evidence type="ECO:0000313" key="2">
    <source>
        <dbReference type="EMBL" id="UQC76487.1"/>
    </source>
</evidence>
<dbReference type="Proteomes" id="UP000830671">
    <property type="component" value="Chromosome 10"/>
</dbReference>
<dbReference type="AlphaFoldDB" id="A0A9Q8SHB3"/>
<name>A0A9Q8SHB3_9PEZI</name>